<proteinExistence type="predicted"/>
<sequence length="118" mass="13873">MPNRAEFERYEYDSKVMVSVEEATQKELVKALMQPNPYDDMVNQFNPDRQAPNFVSINQVRDWLKLMTPQERLAFIHKAMDGYCSRCGEKDDECPLTPEEWGDFVRAAMLEYAKMQPE</sequence>
<gene>
    <name evidence="1" type="ORF">TM448A00705_0031</name>
</gene>
<reference evidence="1" key="1">
    <citation type="submission" date="2020-03" db="EMBL/GenBank/DDBJ databases">
        <title>The deep terrestrial virosphere.</title>
        <authorList>
            <person name="Holmfeldt K."/>
            <person name="Nilsson E."/>
            <person name="Simone D."/>
            <person name="Lopez-Fernandez M."/>
            <person name="Wu X."/>
            <person name="de Brujin I."/>
            <person name="Lundin D."/>
            <person name="Andersson A."/>
            <person name="Bertilsson S."/>
            <person name="Dopson M."/>
        </authorList>
    </citation>
    <scope>NUCLEOTIDE SEQUENCE</scope>
    <source>
        <strain evidence="1">TM448A00705</strain>
    </source>
</reference>
<dbReference type="EMBL" id="MT144050">
    <property type="protein sequence ID" value="QJA47617.1"/>
    <property type="molecule type" value="Genomic_DNA"/>
</dbReference>
<evidence type="ECO:0000313" key="1">
    <source>
        <dbReference type="EMBL" id="QJA47617.1"/>
    </source>
</evidence>
<dbReference type="AlphaFoldDB" id="A0A6H1ZJX0"/>
<protein>
    <submittedName>
        <fullName evidence="1">Uncharacterized protein</fullName>
    </submittedName>
</protein>
<accession>A0A6H1ZJX0</accession>
<organism evidence="1">
    <name type="scientific">viral metagenome</name>
    <dbReference type="NCBI Taxonomy" id="1070528"/>
    <lineage>
        <taxon>unclassified sequences</taxon>
        <taxon>metagenomes</taxon>
        <taxon>organismal metagenomes</taxon>
    </lineage>
</organism>
<name>A0A6H1ZJX0_9ZZZZ</name>